<name>A0A645CXU2_9ZZZZ</name>
<protein>
    <recommendedName>
        <fullName evidence="1">Acetolactate synthase small subunit C-terminal domain-containing protein</fullName>
    </recommendedName>
</protein>
<dbReference type="AlphaFoldDB" id="A0A645CXU2"/>
<dbReference type="InterPro" id="IPR019455">
    <property type="entry name" value="Acetolactate_synth_ssu_C"/>
</dbReference>
<dbReference type="Gene3D" id="3.30.70.1150">
    <property type="entry name" value="ACT-like. Chain A, domain 2"/>
    <property type="match status" value="1"/>
</dbReference>
<sequence>MCQVFNISIIDYGKDSLILESVHTESRNDEIIKLIATQYPSIIVVRGGSVAIGSISVSER</sequence>
<dbReference type="InterPro" id="IPR027271">
    <property type="entry name" value="Acetolactate_synth/TF_NikR_C"/>
</dbReference>
<reference evidence="2" key="1">
    <citation type="submission" date="2019-08" db="EMBL/GenBank/DDBJ databases">
        <authorList>
            <person name="Kucharzyk K."/>
            <person name="Murdoch R.W."/>
            <person name="Higgins S."/>
            <person name="Loffler F."/>
        </authorList>
    </citation>
    <scope>NUCLEOTIDE SEQUENCE</scope>
</reference>
<dbReference type="SUPFAM" id="SSF55021">
    <property type="entry name" value="ACT-like"/>
    <property type="match status" value="1"/>
</dbReference>
<dbReference type="Pfam" id="PF10369">
    <property type="entry name" value="ALS_ss_C"/>
    <property type="match status" value="1"/>
</dbReference>
<gene>
    <name evidence="2" type="ORF">SDC9_129078</name>
</gene>
<dbReference type="EMBL" id="VSSQ01031214">
    <property type="protein sequence ID" value="MPM82020.1"/>
    <property type="molecule type" value="Genomic_DNA"/>
</dbReference>
<comment type="caution">
    <text evidence="2">The sequence shown here is derived from an EMBL/GenBank/DDBJ whole genome shotgun (WGS) entry which is preliminary data.</text>
</comment>
<accession>A0A645CXU2</accession>
<evidence type="ECO:0000259" key="1">
    <source>
        <dbReference type="Pfam" id="PF10369"/>
    </source>
</evidence>
<organism evidence="2">
    <name type="scientific">bioreactor metagenome</name>
    <dbReference type="NCBI Taxonomy" id="1076179"/>
    <lineage>
        <taxon>unclassified sequences</taxon>
        <taxon>metagenomes</taxon>
        <taxon>ecological metagenomes</taxon>
    </lineage>
</organism>
<feature type="domain" description="Acetolactate synthase small subunit C-terminal" evidence="1">
    <location>
        <begin position="1"/>
        <end position="53"/>
    </location>
</feature>
<proteinExistence type="predicted"/>
<evidence type="ECO:0000313" key="2">
    <source>
        <dbReference type="EMBL" id="MPM82020.1"/>
    </source>
</evidence>
<dbReference type="InterPro" id="IPR045865">
    <property type="entry name" value="ACT-like_dom_sf"/>
</dbReference>